<dbReference type="CDD" id="cd00130">
    <property type="entry name" value="PAS"/>
    <property type="match status" value="2"/>
</dbReference>
<dbReference type="InterPro" id="IPR035965">
    <property type="entry name" value="PAS-like_dom_sf"/>
</dbReference>
<dbReference type="InterPro" id="IPR000014">
    <property type="entry name" value="PAS"/>
</dbReference>
<reference evidence="5" key="1">
    <citation type="submission" date="2021-01" db="EMBL/GenBank/DDBJ databases">
        <title>Modified the classification status of verrucomicrobia.</title>
        <authorList>
            <person name="Feng X."/>
        </authorList>
    </citation>
    <scope>NUCLEOTIDE SEQUENCE</scope>
    <source>
        <strain evidence="5">KCTC 12986</strain>
    </source>
</reference>
<evidence type="ECO:0000256" key="1">
    <source>
        <dbReference type="ARBA" id="ARBA00022801"/>
    </source>
</evidence>
<dbReference type="Gene3D" id="3.60.40.10">
    <property type="entry name" value="PPM-type phosphatase domain"/>
    <property type="match status" value="1"/>
</dbReference>
<sequence length="520" mass="57688">MAANAMERLDLALEASNEGIWDWDFESGTIDFTERVGDFFGCPKEEVPNFFADHSFVHEDDRQHLAAAIQAVREGRSEILAVEPRVRTGVTEEGREQWKWFRVRGVPVKYEGQLTGLAGSLIDISLRKEAEQALLEEQHLTKTLVENVPLHIYFKDKKSRFTMVNTPMARWMHREKPEELLGKTDADFFGEEHSKQALADEQHILETGEAMESVIEKETWSGRGDTWVLTTKMPYRNRRGELMGTFGVSSDVTELVRTQRSLAEMAAELKARNEAYEEEMALAREIQQGLLPSEYPAVRSAKFGHRYLPISGLAGDFFDVIELGENKVGLLICDVMGHGIRSALVASLLRGLVSQARNQAETPGLFLGALNDGLVTFLKKAKVTMFATAFYLVVDFKKGRIEYSSAGHPAGIMSSEDGASLLPLGGRGKGAGLGLIPGTQYGEESIPLEGVTGLLLFTDGIYEVENSEGEAFLQNRLVQTVKRARRMPLEEQLDTILGEVKSFTEGGGFDDDVCLLGMSL</sequence>
<dbReference type="PROSITE" id="PS50112">
    <property type="entry name" value="PAS"/>
    <property type="match status" value="1"/>
</dbReference>
<protein>
    <submittedName>
        <fullName evidence="5">SpoIIE family protein phosphatase</fullName>
    </submittedName>
</protein>
<feature type="coiled-coil region" evidence="2">
    <location>
        <begin position="259"/>
        <end position="286"/>
    </location>
</feature>
<dbReference type="InterPro" id="IPR052016">
    <property type="entry name" value="Bact_Sigma-Reg"/>
</dbReference>
<comment type="caution">
    <text evidence="5">The sequence shown here is derived from an EMBL/GenBank/DDBJ whole genome shotgun (WGS) entry which is preliminary data.</text>
</comment>
<keyword evidence="6" id="KW-1185">Reference proteome</keyword>
<dbReference type="InterPro" id="IPR001932">
    <property type="entry name" value="PPM-type_phosphatase-like_dom"/>
</dbReference>
<evidence type="ECO:0000259" key="4">
    <source>
        <dbReference type="PROSITE" id="PS50113"/>
    </source>
</evidence>
<proteinExistence type="predicted"/>
<dbReference type="NCBIfam" id="TIGR00229">
    <property type="entry name" value="sensory_box"/>
    <property type="match status" value="2"/>
</dbReference>
<dbReference type="EMBL" id="JAENIO010000013">
    <property type="protein sequence ID" value="MBK1833772.1"/>
    <property type="molecule type" value="Genomic_DNA"/>
</dbReference>
<dbReference type="SMART" id="SM00331">
    <property type="entry name" value="PP2C_SIG"/>
    <property type="match status" value="1"/>
</dbReference>
<gene>
    <name evidence="5" type="ORF">JIN78_06835</name>
</gene>
<feature type="domain" description="PAS" evidence="3">
    <location>
        <begin position="5"/>
        <end position="76"/>
    </location>
</feature>
<dbReference type="Gene3D" id="3.30.450.20">
    <property type="entry name" value="PAS domain"/>
    <property type="match status" value="2"/>
</dbReference>
<dbReference type="GO" id="GO:0016791">
    <property type="term" value="F:phosphatase activity"/>
    <property type="evidence" value="ECO:0007669"/>
    <property type="project" value="TreeGrafter"/>
</dbReference>
<feature type="domain" description="PAC" evidence="4">
    <location>
        <begin position="80"/>
        <end position="136"/>
    </location>
</feature>
<dbReference type="InterPro" id="IPR013656">
    <property type="entry name" value="PAS_4"/>
</dbReference>
<dbReference type="PANTHER" id="PTHR43156">
    <property type="entry name" value="STAGE II SPORULATION PROTEIN E-RELATED"/>
    <property type="match status" value="1"/>
</dbReference>
<keyword evidence="2" id="KW-0175">Coiled coil</keyword>
<evidence type="ECO:0000259" key="3">
    <source>
        <dbReference type="PROSITE" id="PS50112"/>
    </source>
</evidence>
<dbReference type="PROSITE" id="PS50113">
    <property type="entry name" value="PAC"/>
    <property type="match status" value="2"/>
</dbReference>
<dbReference type="InterPro" id="IPR000700">
    <property type="entry name" value="PAS-assoc_C"/>
</dbReference>
<feature type="domain" description="PAC" evidence="4">
    <location>
        <begin position="209"/>
        <end position="264"/>
    </location>
</feature>
<dbReference type="SUPFAM" id="SSF55785">
    <property type="entry name" value="PYP-like sensor domain (PAS domain)"/>
    <property type="match status" value="2"/>
</dbReference>
<dbReference type="PANTHER" id="PTHR43156:SF2">
    <property type="entry name" value="STAGE II SPORULATION PROTEIN E"/>
    <property type="match status" value="1"/>
</dbReference>
<keyword evidence="1" id="KW-0378">Hydrolase</keyword>
<evidence type="ECO:0000313" key="6">
    <source>
        <dbReference type="Proteomes" id="UP000604083"/>
    </source>
</evidence>
<dbReference type="Proteomes" id="UP000604083">
    <property type="component" value="Unassembled WGS sequence"/>
</dbReference>
<evidence type="ECO:0000313" key="5">
    <source>
        <dbReference type="EMBL" id="MBK1833772.1"/>
    </source>
</evidence>
<organism evidence="5 6">
    <name type="scientific">Roseibacillus ishigakijimensis</name>
    <dbReference type="NCBI Taxonomy" id="454146"/>
    <lineage>
        <taxon>Bacteria</taxon>
        <taxon>Pseudomonadati</taxon>
        <taxon>Verrucomicrobiota</taxon>
        <taxon>Verrucomicrobiia</taxon>
        <taxon>Verrucomicrobiales</taxon>
        <taxon>Verrucomicrobiaceae</taxon>
        <taxon>Roseibacillus</taxon>
    </lineage>
</organism>
<dbReference type="Pfam" id="PF07228">
    <property type="entry name" value="SpoIIE"/>
    <property type="match status" value="1"/>
</dbReference>
<dbReference type="InterPro" id="IPR036457">
    <property type="entry name" value="PPM-type-like_dom_sf"/>
</dbReference>
<dbReference type="AlphaFoldDB" id="A0A934RQ30"/>
<dbReference type="Pfam" id="PF08448">
    <property type="entry name" value="PAS_4"/>
    <property type="match status" value="1"/>
</dbReference>
<dbReference type="SMART" id="SM00091">
    <property type="entry name" value="PAS"/>
    <property type="match status" value="2"/>
</dbReference>
<dbReference type="RefSeq" id="WP_200391208.1">
    <property type="nucleotide sequence ID" value="NZ_JAENIO010000013.1"/>
</dbReference>
<evidence type="ECO:0000256" key="2">
    <source>
        <dbReference type="SAM" id="Coils"/>
    </source>
</evidence>
<name>A0A934RQ30_9BACT</name>
<accession>A0A934RQ30</accession>
<dbReference type="SUPFAM" id="SSF81606">
    <property type="entry name" value="PP2C-like"/>
    <property type="match status" value="1"/>
</dbReference>